<sequence>MKVASGRLGICESCSQGIKIYFPDNTILWVLAMAERTSSCRFVGVGKHAPIEREYRPRRKKKEETYTYMHAYKQEPVYTIGIGYIP</sequence>
<organism evidence="1 2">
    <name type="scientific">Canavalia gladiata</name>
    <name type="common">Sword bean</name>
    <name type="synonym">Dolichos gladiatus</name>
    <dbReference type="NCBI Taxonomy" id="3824"/>
    <lineage>
        <taxon>Eukaryota</taxon>
        <taxon>Viridiplantae</taxon>
        <taxon>Streptophyta</taxon>
        <taxon>Embryophyta</taxon>
        <taxon>Tracheophyta</taxon>
        <taxon>Spermatophyta</taxon>
        <taxon>Magnoliopsida</taxon>
        <taxon>eudicotyledons</taxon>
        <taxon>Gunneridae</taxon>
        <taxon>Pentapetalae</taxon>
        <taxon>rosids</taxon>
        <taxon>fabids</taxon>
        <taxon>Fabales</taxon>
        <taxon>Fabaceae</taxon>
        <taxon>Papilionoideae</taxon>
        <taxon>50 kb inversion clade</taxon>
        <taxon>NPAAA clade</taxon>
        <taxon>indigoferoid/millettioid clade</taxon>
        <taxon>Phaseoleae</taxon>
        <taxon>Canavalia</taxon>
    </lineage>
</organism>
<reference evidence="1 2" key="1">
    <citation type="submission" date="2024-01" db="EMBL/GenBank/DDBJ databases">
        <title>The genomes of 5 underutilized Papilionoideae crops provide insights into root nodulation and disease resistanc.</title>
        <authorList>
            <person name="Jiang F."/>
        </authorList>
    </citation>
    <scope>NUCLEOTIDE SEQUENCE [LARGE SCALE GENOMIC DNA]</scope>
    <source>
        <strain evidence="1">LVBAO_FW01</strain>
        <tissue evidence="1">Leaves</tissue>
    </source>
</reference>
<dbReference type="EMBL" id="JAYMYQ010000008">
    <property type="protein sequence ID" value="KAK7314485.1"/>
    <property type="molecule type" value="Genomic_DNA"/>
</dbReference>
<proteinExistence type="predicted"/>
<keyword evidence="2" id="KW-1185">Reference proteome</keyword>
<evidence type="ECO:0000313" key="2">
    <source>
        <dbReference type="Proteomes" id="UP001367508"/>
    </source>
</evidence>
<gene>
    <name evidence="1" type="ORF">VNO77_33010</name>
</gene>
<protein>
    <submittedName>
        <fullName evidence="1">Uncharacterized protein</fullName>
    </submittedName>
</protein>
<evidence type="ECO:0000313" key="1">
    <source>
        <dbReference type="EMBL" id="KAK7314485.1"/>
    </source>
</evidence>
<accession>A0AAN9KAY0</accession>
<dbReference type="AlphaFoldDB" id="A0AAN9KAY0"/>
<dbReference type="Proteomes" id="UP001367508">
    <property type="component" value="Unassembled WGS sequence"/>
</dbReference>
<comment type="caution">
    <text evidence="1">The sequence shown here is derived from an EMBL/GenBank/DDBJ whole genome shotgun (WGS) entry which is preliminary data.</text>
</comment>
<name>A0AAN9KAY0_CANGL</name>